<gene>
    <name evidence="3" type="ORF">WNY58_00165</name>
</gene>
<proteinExistence type="inferred from homology"/>
<evidence type="ECO:0000256" key="1">
    <source>
        <dbReference type="ARBA" id="ARBA00006464"/>
    </source>
</evidence>
<evidence type="ECO:0000313" key="3">
    <source>
        <dbReference type="EMBL" id="MEM5534791.1"/>
    </source>
</evidence>
<dbReference type="InterPro" id="IPR003362">
    <property type="entry name" value="Bact_transf"/>
</dbReference>
<dbReference type="EMBL" id="JBBMRA010000001">
    <property type="protein sequence ID" value="MEM5534791.1"/>
    <property type="molecule type" value="Genomic_DNA"/>
</dbReference>
<name>A0ABU9TM51_9GAMM</name>
<dbReference type="Proteomes" id="UP001449225">
    <property type="component" value="Unassembled WGS sequence"/>
</dbReference>
<sequence length="203" mass="23254">MKVYCFFRRFLDVVIALSLIILLAPVLIVTALCIRVKLGSPILFCQVRPGFKGAPFKMYKFRTMLDQFDDAGVALSDDRRLTKFGAALRSTSLDELPELYNVLKGDMSLIGPRPLLMEYLPLYNEHQKRRHDVRPGITGWAQVHGRNNLSWDDKFNYDVWYVENYSFKVDMKIILLSVKAVLSREGVSAEGHVTTSKFMGNEK</sequence>
<dbReference type="RefSeq" id="WP_342853349.1">
    <property type="nucleotide sequence ID" value="NZ_JBBMRA010000001.1"/>
</dbReference>
<dbReference type="PANTHER" id="PTHR30576:SF8">
    <property type="entry name" value="UNDECAPRENYL-PHOSPHATE GALACTOSE PHOSPHOTRANSFERASE"/>
    <property type="match status" value="1"/>
</dbReference>
<accession>A0ABU9TM51</accession>
<dbReference type="PANTHER" id="PTHR30576">
    <property type="entry name" value="COLANIC BIOSYNTHESIS UDP-GLUCOSE LIPID CARRIER TRANSFERASE"/>
    <property type="match status" value="1"/>
</dbReference>
<evidence type="ECO:0000313" key="4">
    <source>
        <dbReference type="Proteomes" id="UP001449225"/>
    </source>
</evidence>
<keyword evidence="3" id="KW-0808">Transferase</keyword>
<evidence type="ECO:0000259" key="2">
    <source>
        <dbReference type="Pfam" id="PF02397"/>
    </source>
</evidence>
<feature type="domain" description="Bacterial sugar transferase" evidence="2">
    <location>
        <begin position="8"/>
        <end position="182"/>
    </location>
</feature>
<organism evidence="3 4">
    <name type="scientific">Neptuniibacter pectenicola</name>
    <dbReference type="NCBI Taxonomy" id="1806669"/>
    <lineage>
        <taxon>Bacteria</taxon>
        <taxon>Pseudomonadati</taxon>
        <taxon>Pseudomonadota</taxon>
        <taxon>Gammaproteobacteria</taxon>
        <taxon>Oceanospirillales</taxon>
        <taxon>Oceanospirillaceae</taxon>
        <taxon>Neptuniibacter</taxon>
    </lineage>
</organism>
<reference evidence="3 4" key="1">
    <citation type="submission" date="2024-03" db="EMBL/GenBank/DDBJ databases">
        <title>Community enrichment and isolation of bacterial strains for fucoidan degradation.</title>
        <authorList>
            <person name="Sichert A."/>
        </authorList>
    </citation>
    <scope>NUCLEOTIDE SEQUENCE [LARGE SCALE GENOMIC DNA]</scope>
    <source>
        <strain evidence="3 4">AS76</strain>
    </source>
</reference>
<keyword evidence="4" id="KW-1185">Reference proteome</keyword>
<protein>
    <submittedName>
        <fullName evidence="3">Sugar transferase</fullName>
        <ecNumber evidence="3">2.7.8.-</ecNumber>
    </submittedName>
</protein>
<comment type="caution">
    <text evidence="3">The sequence shown here is derived from an EMBL/GenBank/DDBJ whole genome shotgun (WGS) entry which is preliminary data.</text>
</comment>
<dbReference type="Pfam" id="PF02397">
    <property type="entry name" value="Bac_transf"/>
    <property type="match status" value="1"/>
</dbReference>
<comment type="similarity">
    <text evidence="1">Belongs to the bacterial sugar transferase family.</text>
</comment>
<dbReference type="EC" id="2.7.8.-" evidence="3"/>
<dbReference type="GO" id="GO:0016740">
    <property type="term" value="F:transferase activity"/>
    <property type="evidence" value="ECO:0007669"/>
    <property type="project" value="UniProtKB-KW"/>
</dbReference>